<keyword evidence="8 11" id="KW-0328">Glycosyltransferase</keyword>
<dbReference type="STRING" id="1193502.SHALO_1098"/>
<dbReference type="SUPFAM" id="SSF53271">
    <property type="entry name" value="PRTase-like"/>
    <property type="match status" value="1"/>
</dbReference>
<dbReference type="Proteomes" id="UP000094609">
    <property type="component" value="Chromosome"/>
</dbReference>
<evidence type="ECO:0000256" key="11">
    <source>
        <dbReference type="HAMAP-Rule" id="MF_00004"/>
    </source>
</evidence>
<comment type="catalytic activity">
    <reaction evidence="1 11">
        <text>AMP + diphosphate = 5-phospho-alpha-D-ribose 1-diphosphate + adenine</text>
        <dbReference type="Rhea" id="RHEA:16609"/>
        <dbReference type="ChEBI" id="CHEBI:16708"/>
        <dbReference type="ChEBI" id="CHEBI:33019"/>
        <dbReference type="ChEBI" id="CHEBI:58017"/>
        <dbReference type="ChEBI" id="CHEBI:456215"/>
        <dbReference type="EC" id="2.4.2.7"/>
    </reaction>
</comment>
<dbReference type="Pfam" id="PF00156">
    <property type="entry name" value="Pribosyltran"/>
    <property type="match status" value="1"/>
</dbReference>
<comment type="function">
    <text evidence="2 11">Catalyzes a salvage reaction resulting in the formation of AMP, that is energically less costly than de novo synthesis.</text>
</comment>
<evidence type="ECO:0000256" key="5">
    <source>
        <dbReference type="ARBA" id="ARBA00008391"/>
    </source>
</evidence>
<comment type="pathway">
    <text evidence="4 11">Purine metabolism; AMP biosynthesis via salvage pathway; AMP from adenine: step 1/1.</text>
</comment>
<dbReference type="NCBIfam" id="NF002634">
    <property type="entry name" value="PRK02304.1-3"/>
    <property type="match status" value="1"/>
</dbReference>
<proteinExistence type="inferred from homology"/>
<evidence type="ECO:0000256" key="2">
    <source>
        <dbReference type="ARBA" id="ARBA00003968"/>
    </source>
</evidence>
<dbReference type="GO" id="GO:0005737">
    <property type="term" value="C:cytoplasm"/>
    <property type="evidence" value="ECO:0007669"/>
    <property type="project" value="UniProtKB-SubCell"/>
</dbReference>
<dbReference type="FunFam" id="3.40.50.2020:FF:000021">
    <property type="entry name" value="Adenine phosphoribosyltransferase"/>
    <property type="match status" value="1"/>
</dbReference>
<dbReference type="GO" id="GO:0002055">
    <property type="term" value="F:adenine binding"/>
    <property type="evidence" value="ECO:0007669"/>
    <property type="project" value="TreeGrafter"/>
</dbReference>
<dbReference type="PANTHER" id="PTHR32315:SF3">
    <property type="entry name" value="ADENINE PHOSPHORIBOSYLTRANSFERASE"/>
    <property type="match status" value="1"/>
</dbReference>
<dbReference type="CDD" id="cd06223">
    <property type="entry name" value="PRTases_typeI"/>
    <property type="match status" value="1"/>
</dbReference>
<dbReference type="GO" id="GO:0003999">
    <property type="term" value="F:adenine phosphoribosyltransferase activity"/>
    <property type="evidence" value="ECO:0007669"/>
    <property type="project" value="UniProtKB-UniRule"/>
</dbReference>
<evidence type="ECO:0000256" key="10">
    <source>
        <dbReference type="ARBA" id="ARBA00022726"/>
    </source>
</evidence>
<organism evidence="13 14">
    <name type="scientific">Sulfurospirillum halorespirans DSM 13726</name>
    <dbReference type="NCBI Taxonomy" id="1193502"/>
    <lineage>
        <taxon>Bacteria</taxon>
        <taxon>Pseudomonadati</taxon>
        <taxon>Campylobacterota</taxon>
        <taxon>Epsilonproteobacteria</taxon>
        <taxon>Campylobacterales</taxon>
        <taxon>Sulfurospirillaceae</taxon>
        <taxon>Sulfurospirillum</taxon>
    </lineage>
</organism>
<dbReference type="GO" id="GO:0044209">
    <property type="term" value="P:AMP salvage"/>
    <property type="evidence" value="ECO:0007669"/>
    <property type="project" value="UniProtKB-UniRule"/>
</dbReference>
<dbReference type="GO" id="GO:0016208">
    <property type="term" value="F:AMP binding"/>
    <property type="evidence" value="ECO:0007669"/>
    <property type="project" value="TreeGrafter"/>
</dbReference>
<dbReference type="HAMAP" id="MF_00004">
    <property type="entry name" value="Aden_phosphoribosyltr"/>
    <property type="match status" value="1"/>
</dbReference>
<dbReference type="PATRIC" id="fig|1193502.14.peg.1113"/>
<dbReference type="InterPro" id="IPR000836">
    <property type="entry name" value="PRTase_dom"/>
</dbReference>
<keyword evidence="10 11" id="KW-0660">Purine salvage</keyword>
<dbReference type="NCBIfam" id="NF002636">
    <property type="entry name" value="PRK02304.1-5"/>
    <property type="match status" value="1"/>
</dbReference>
<evidence type="ECO:0000256" key="4">
    <source>
        <dbReference type="ARBA" id="ARBA00004659"/>
    </source>
</evidence>
<dbReference type="AlphaFoldDB" id="A0A1D7TIN3"/>
<evidence type="ECO:0000259" key="12">
    <source>
        <dbReference type="Pfam" id="PF00156"/>
    </source>
</evidence>
<protein>
    <recommendedName>
        <fullName evidence="6 11">Adenine phosphoribosyltransferase</fullName>
        <shortName evidence="11">APRT</shortName>
        <ecNumber evidence="6 11">2.4.2.7</ecNumber>
    </recommendedName>
</protein>
<comment type="subunit">
    <text evidence="11">Homodimer.</text>
</comment>
<keyword evidence="14" id="KW-1185">Reference proteome</keyword>
<evidence type="ECO:0000256" key="3">
    <source>
        <dbReference type="ARBA" id="ARBA00004496"/>
    </source>
</evidence>
<dbReference type="EMBL" id="CP017111">
    <property type="protein sequence ID" value="AOO64878.1"/>
    <property type="molecule type" value="Genomic_DNA"/>
</dbReference>
<keyword evidence="9 11" id="KW-0808">Transferase</keyword>
<reference evidence="14" key="1">
    <citation type="submission" date="2016-08" db="EMBL/GenBank/DDBJ databases">
        <title>Complete genome sequence of the organohalide-respiring Epsilonproteobacterium Sulfurospirillum halorespirans.</title>
        <authorList>
            <person name="Goris T."/>
            <person name="Zimmermann J."/>
            <person name="Schenz B."/>
            <person name="Lemos M."/>
            <person name="Hackermueller J."/>
            <person name="Diekert G."/>
        </authorList>
    </citation>
    <scope>NUCLEOTIDE SEQUENCE [LARGE SCALE GENOMIC DNA]</scope>
    <source>
        <strain>DSM 13726</strain>
        <strain evidence="14">PCE-M2</strain>
    </source>
</reference>
<evidence type="ECO:0000256" key="8">
    <source>
        <dbReference type="ARBA" id="ARBA00022676"/>
    </source>
</evidence>
<name>A0A1D7TIN3_9BACT</name>
<feature type="domain" description="Phosphoribosyltransferase" evidence="12">
    <location>
        <begin position="49"/>
        <end position="161"/>
    </location>
</feature>
<dbReference type="InterPro" id="IPR029057">
    <property type="entry name" value="PRTase-like"/>
</dbReference>
<evidence type="ECO:0000313" key="14">
    <source>
        <dbReference type="Proteomes" id="UP000094609"/>
    </source>
</evidence>
<dbReference type="EC" id="2.4.2.7" evidence="6 11"/>
<dbReference type="GO" id="GO:0006168">
    <property type="term" value="P:adenine salvage"/>
    <property type="evidence" value="ECO:0007669"/>
    <property type="project" value="InterPro"/>
</dbReference>
<sequence>MSHLSEADKTYLSNSIREIEDFQKPGIKFKDITTLLGDAKAFHLLMDHLVERYENREIDYIAGIESRGFIFGSALAARLRTRFVPIRKPGKLPYTTISEKYSLEYGVDAVSIHIDAFTGAGKAKPKVLLIDDLIATGGTATAAVNLINKAGAECIEACFVINLTFLQGDLDIKKTTSVYSVLEVF</sequence>
<dbReference type="UniPathway" id="UPA00588">
    <property type="reaction ID" value="UER00646"/>
</dbReference>
<dbReference type="PANTHER" id="PTHR32315">
    <property type="entry name" value="ADENINE PHOSPHORIBOSYLTRANSFERASE"/>
    <property type="match status" value="1"/>
</dbReference>
<evidence type="ECO:0000256" key="6">
    <source>
        <dbReference type="ARBA" id="ARBA00011893"/>
    </source>
</evidence>
<evidence type="ECO:0000256" key="9">
    <source>
        <dbReference type="ARBA" id="ARBA00022679"/>
    </source>
</evidence>
<dbReference type="KEGG" id="shal:SHALO_1098"/>
<evidence type="ECO:0000313" key="13">
    <source>
        <dbReference type="EMBL" id="AOO64878.1"/>
    </source>
</evidence>
<evidence type="ECO:0000256" key="1">
    <source>
        <dbReference type="ARBA" id="ARBA00000868"/>
    </source>
</evidence>
<evidence type="ECO:0000256" key="7">
    <source>
        <dbReference type="ARBA" id="ARBA00022490"/>
    </source>
</evidence>
<accession>A0A1D7TIN3</accession>
<dbReference type="InterPro" id="IPR005764">
    <property type="entry name" value="Ade_phspho_trans"/>
</dbReference>
<dbReference type="GO" id="GO:0006166">
    <property type="term" value="P:purine ribonucleoside salvage"/>
    <property type="evidence" value="ECO:0007669"/>
    <property type="project" value="UniProtKB-UniRule"/>
</dbReference>
<keyword evidence="7 11" id="KW-0963">Cytoplasm</keyword>
<dbReference type="NCBIfam" id="TIGR01090">
    <property type="entry name" value="apt"/>
    <property type="match status" value="1"/>
</dbReference>
<comment type="subcellular location">
    <subcellularLocation>
        <location evidence="3 11">Cytoplasm</location>
    </subcellularLocation>
</comment>
<comment type="similarity">
    <text evidence="5 11">Belongs to the purine/pyrimidine phosphoribosyltransferase family.</text>
</comment>
<gene>
    <name evidence="11" type="primary">apt</name>
    <name evidence="13" type="ORF">SHALO_1098</name>
</gene>
<dbReference type="RefSeq" id="WP_069477719.1">
    <property type="nucleotide sequence ID" value="NZ_CP017111.1"/>
</dbReference>
<dbReference type="Gene3D" id="3.40.50.2020">
    <property type="match status" value="1"/>
</dbReference>
<dbReference type="InterPro" id="IPR050054">
    <property type="entry name" value="UPRTase/APRTase"/>
</dbReference>